<organism evidence="2">
    <name type="scientific">Rhizophagus irregularis (strain DAOM 181602 / DAOM 197198 / MUCL 43194)</name>
    <name type="common">Arbuscular mycorrhizal fungus</name>
    <name type="synonym">Glomus intraradices</name>
    <dbReference type="NCBI Taxonomy" id="747089"/>
    <lineage>
        <taxon>Eukaryota</taxon>
        <taxon>Fungi</taxon>
        <taxon>Fungi incertae sedis</taxon>
        <taxon>Mucoromycota</taxon>
        <taxon>Glomeromycotina</taxon>
        <taxon>Glomeromycetes</taxon>
        <taxon>Glomerales</taxon>
        <taxon>Glomeraceae</taxon>
        <taxon>Rhizophagus</taxon>
    </lineage>
</organism>
<reference evidence="2" key="1">
    <citation type="submission" date="2013-07" db="EMBL/GenBank/DDBJ databases">
        <title>The genome of an arbuscular mycorrhizal fungus provides insights into the evolution of the oldest plant symbiosis.</title>
        <authorList>
            <consortium name="DOE Joint Genome Institute"/>
            <person name="Tisserant E."/>
            <person name="Malbreil M."/>
            <person name="Kuo A."/>
            <person name="Kohler A."/>
            <person name="Symeonidi A."/>
            <person name="Balestrini R."/>
            <person name="Charron P."/>
            <person name="Duensing N."/>
            <person name="Frei-dit-Frey N."/>
            <person name="Gianinazzi-Pearson V."/>
            <person name="Gilbert B."/>
            <person name="Handa Y."/>
            <person name="Hijri M."/>
            <person name="Kaul R."/>
            <person name="Kawaguchi M."/>
            <person name="Krajinski F."/>
            <person name="Lammers P."/>
            <person name="Lapierre D."/>
            <person name="Masclaux F.G."/>
            <person name="Murat C."/>
            <person name="Morin E."/>
            <person name="Ndikumana S."/>
            <person name="Pagni M."/>
            <person name="Petitpierre D."/>
            <person name="Requena N."/>
            <person name="Rosikiewicz P."/>
            <person name="Riley R."/>
            <person name="Saito K."/>
            <person name="San Clemente H."/>
            <person name="Shapiro H."/>
            <person name="van Tuinen D."/>
            <person name="Becard G."/>
            <person name="Bonfante P."/>
            <person name="Paszkowski U."/>
            <person name="Shachar-Hill Y."/>
            <person name="Young J.P."/>
            <person name="Sanders I.R."/>
            <person name="Henrissat B."/>
            <person name="Rensing S.A."/>
            <person name="Grigoriev I.V."/>
            <person name="Corradi N."/>
            <person name="Roux C."/>
            <person name="Martin F."/>
        </authorList>
    </citation>
    <scope>NUCLEOTIDE SEQUENCE</scope>
    <source>
        <strain evidence="2">DAOM 197198</strain>
    </source>
</reference>
<dbReference type="HOGENOM" id="CLU_1918217_0_0_1"/>
<keyword evidence="1" id="KW-1133">Transmembrane helix</keyword>
<keyword evidence="1" id="KW-0472">Membrane</keyword>
<keyword evidence="1" id="KW-0812">Transmembrane</keyword>
<gene>
    <name evidence="2" type="ORF">GLOINDRAFT_90053</name>
</gene>
<proteinExistence type="predicted"/>
<sequence length="132" mass="15346">MTIENRHMANVEDTAHHILSYFFIQIKFGFNLNLFKNFLISLWQLNDFVPYRGILKIQHNMLLIVVYGVKMGCVGFIGLKNKGATKLYKFVTTITLFFRDFRGPSSFHGKMVKNSLGGVTVFYNFANITYFR</sequence>
<accession>U9SN35</accession>
<feature type="transmembrane region" description="Helical" evidence="1">
    <location>
        <begin position="57"/>
        <end position="79"/>
    </location>
</feature>
<evidence type="ECO:0000313" key="2">
    <source>
        <dbReference type="EMBL" id="ERZ95432.1"/>
    </source>
</evidence>
<feature type="transmembrane region" description="Helical" evidence="1">
    <location>
        <begin position="21"/>
        <end position="45"/>
    </location>
</feature>
<dbReference type="AlphaFoldDB" id="U9SN35"/>
<dbReference type="EMBL" id="KI301257">
    <property type="protein sequence ID" value="ERZ95432.1"/>
    <property type="molecule type" value="Genomic_DNA"/>
</dbReference>
<evidence type="ECO:0000256" key="1">
    <source>
        <dbReference type="SAM" id="Phobius"/>
    </source>
</evidence>
<name>U9SN35_RHIID</name>
<protein>
    <submittedName>
        <fullName evidence="2">Uncharacterized protein</fullName>
    </submittedName>
</protein>